<dbReference type="InterPro" id="IPR003599">
    <property type="entry name" value="Ig_sub"/>
</dbReference>
<keyword evidence="3" id="KW-1185">Reference proteome</keyword>
<dbReference type="PROSITE" id="PS50835">
    <property type="entry name" value="IG_LIKE"/>
    <property type="match status" value="1"/>
</dbReference>
<feature type="domain" description="Ig-like" evidence="1">
    <location>
        <begin position="174"/>
        <end position="272"/>
    </location>
</feature>
<evidence type="ECO:0000259" key="1">
    <source>
        <dbReference type="PROSITE" id="PS50835"/>
    </source>
</evidence>
<reference evidence="2" key="2">
    <citation type="submission" date="2025-09" db="UniProtKB">
        <authorList>
            <consortium name="Ensembl"/>
        </authorList>
    </citation>
    <scope>IDENTIFICATION</scope>
</reference>
<organism evidence="2 3">
    <name type="scientific">Neogobius melanostomus</name>
    <name type="common">round goby</name>
    <dbReference type="NCBI Taxonomy" id="47308"/>
    <lineage>
        <taxon>Eukaryota</taxon>
        <taxon>Metazoa</taxon>
        <taxon>Chordata</taxon>
        <taxon>Craniata</taxon>
        <taxon>Vertebrata</taxon>
        <taxon>Euteleostomi</taxon>
        <taxon>Actinopterygii</taxon>
        <taxon>Neopterygii</taxon>
        <taxon>Teleostei</taxon>
        <taxon>Neoteleostei</taxon>
        <taxon>Acanthomorphata</taxon>
        <taxon>Gobiaria</taxon>
        <taxon>Gobiiformes</taxon>
        <taxon>Gobioidei</taxon>
        <taxon>Gobiidae</taxon>
        <taxon>Benthophilinae</taxon>
        <taxon>Neogobiini</taxon>
        <taxon>Neogobius</taxon>
    </lineage>
</organism>
<dbReference type="InterPro" id="IPR013783">
    <property type="entry name" value="Ig-like_fold"/>
</dbReference>
<proteinExistence type="predicted"/>
<dbReference type="AlphaFoldDB" id="A0A8C6TB44"/>
<dbReference type="GO" id="GO:0005178">
    <property type="term" value="F:integrin binding"/>
    <property type="evidence" value="ECO:0007669"/>
    <property type="project" value="InterPro"/>
</dbReference>
<name>A0A8C6TB44_9GOBI</name>
<evidence type="ECO:0000313" key="2">
    <source>
        <dbReference type="Ensembl" id="ENSNMLP00000017038.1"/>
    </source>
</evidence>
<accession>A0A8C6TB44</accession>
<dbReference type="Gene3D" id="2.60.40.10">
    <property type="entry name" value="Immunoglobulins"/>
    <property type="match status" value="3"/>
</dbReference>
<dbReference type="SUPFAM" id="SSF48726">
    <property type="entry name" value="Immunoglobulin"/>
    <property type="match status" value="2"/>
</dbReference>
<dbReference type="PANTHER" id="PTHR13771:SF9">
    <property type="entry name" value="INTERCELLULAR ADHESION MOLECULE 5"/>
    <property type="match status" value="1"/>
</dbReference>
<sequence>LRDPSKFSPSILVVKFGDPALATCSICNGSCDYDLRVEEPLSATFRGGCQVIWNVTRLEVWNIRPICYIFDSDIREYLNVIVYQPPETVSLSWEEPSGPLMEGGLYSLQCKVGAVAPAQKMTVAFYRGHKELGAHSSRTTQKTPVDESFSLNYTVSREDHGAHFWCEVRLELGPEGPQPPPVVRSQNVSANVLCESHAKCVQYFSPDFTLGNSHRVKGNPGPHYSWSVPSDSHTLFSGSVFTIHSASSQHEGLYSCNTSNSVGSLRRSFSLTVHGQSLFSLSISLCSSHPFQTLFFTFVDAPVRTSAAPVRTSAAPVRTSAAPVSTSAAPVRTSAAPVSTSAAPVVPVTPANKSAGDRSSQRLSVCVSLWLSLSCHLCYLHVLL</sequence>
<reference evidence="2" key="1">
    <citation type="submission" date="2025-08" db="UniProtKB">
        <authorList>
            <consortium name="Ensembl"/>
        </authorList>
    </citation>
    <scope>IDENTIFICATION</scope>
</reference>
<protein>
    <recommendedName>
        <fullName evidence="1">Ig-like domain-containing protein</fullName>
    </recommendedName>
</protein>
<dbReference type="SMART" id="SM00409">
    <property type="entry name" value="IG"/>
    <property type="match status" value="1"/>
</dbReference>
<dbReference type="Proteomes" id="UP000694523">
    <property type="component" value="Unplaced"/>
</dbReference>
<dbReference type="InterPro" id="IPR047012">
    <property type="entry name" value="ICAM_VCAM"/>
</dbReference>
<dbReference type="GO" id="GO:0007155">
    <property type="term" value="P:cell adhesion"/>
    <property type="evidence" value="ECO:0007669"/>
    <property type="project" value="InterPro"/>
</dbReference>
<dbReference type="Ensembl" id="ENSNMLT00000019161.1">
    <property type="protein sequence ID" value="ENSNMLP00000017038.1"/>
    <property type="gene ID" value="ENSNMLG00000011256.1"/>
</dbReference>
<dbReference type="PANTHER" id="PTHR13771">
    <property type="entry name" value="INTERCELLULAR ADHESION MOLECULE"/>
    <property type="match status" value="1"/>
</dbReference>
<dbReference type="CDD" id="cd00096">
    <property type="entry name" value="Ig"/>
    <property type="match status" value="1"/>
</dbReference>
<evidence type="ECO:0000313" key="3">
    <source>
        <dbReference type="Proteomes" id="UP000694523"/>
    </source>
</evidence>
<dbReference type="InterPro" id="IPR036179">
    <property type="entry name" value="Ig-like_dom_sf"/>
</dbReference>
<dbReference type="InterPro" id="IPR007110">
    <property type="entry name" value="Ig-like_dom"/>
</dbReference>